<feature type="compositionally biased region" description="Polar residues" evidence="16">
    <location>
        <begin position="39"/>
        <end position="49"/>
    </location>
</feature>
<dbReference type="GO" id="GO:0009986">
    <property type="term" value="C:cell surface"/>
    <property type="evidence" value="ECO:0007669"/>
    <property type="project" value="TreeGrafter"/>
</dbReference>
<dbReference type="SUPFAM" id="SSF103473">
    <property type="entry name" value="MFS general substrate transporter"/>
    <property type="match status" value="1"/>
</dbReference>
<dbReference type="PANTHER" id="PTHR31297:SF34">
    <property type="entry name" value="GLUCAN 1,3-BETA-GLUCOSIDASE 2"/>
    <property type="match status" value="1"/>
</dbReference>
<evidence type="ECO:0000256" key="14">
    <source>
        <dbReference type="ARBA" id="ARBA00038929"/>
    </source>
</evidence>
<comment type="caution">
    <text evidence="19">The sequence shown here is derived from an EMBL/GenBank/DDBJ whole genome shotgun (WGS) entry which is preliminary data.</text>
</comment>
<keyword evidence="7 17" id="KW-1133">Transmembrane helix</keyword>
<dbReference type="AlphaFoldDB" id="A0A8H4PJV7"/>
<keyword evidence="3" id="KW-1003">Cell membrane</keyword>
<comment type="function">
    <text evidence="13">Glucosidase involved in the degradation of cellulosic biomass. Active on lichenan.</text>
</comment>
<evidence type="ECO:0000313" key="19">
    <source>
        <dbReference type="EMBL" id="KAF4504758.1"/>
    </source>
</evidence>
<feature type="compositionally biased region" description="Basic residues" evidence="16">
    <location>
        <begin position="24"/>
        <end position="38"/>
    </location>
</feature>
<proteinExistence type="inferred from homology"/>
<keyword evidence="11" id="KW-0961">Cell wall biogenesis/degradation</keyword>
<feature type="transmembrane region" description="Helical" evidence="17">
    <location>
        <begin position="766"/>
        <end position="786"/>
    </location>
</feature>
<dbReference type="SUPFAM" id="SSF51445">
    <property type="entry name" value="(Trans)glycosidases"/>
    <property type="match status" value="1"/>
</dbReference>
<dbReference type="Pfam" id="PF00150">
    <property type="entry name" value="Cellulase"/>
    <property type="match status" value="1"/>
</dbReference>
<evidence type="ECO:0000256" key="10">
    <source>
        <dbReference type="ARBA" id="ARBA00023295"/>
    </source>
</evidence>
<evidence type="ECO:0000256" key="17">
    <source>
        <dbReference type="SAM" id="Phobius"/>
    </source>
</evidence>
<evidence type="ECO:0000256" key="7">
    <source>
        <dbReference type="ARBA" id="ARBA00022989"/>
    </source>
</evidence>
<keyword evidence="8 17" id="KW-0472">Membrane</keyword>
<evidence type="ECO:0000256" key="15">
    <source>
        <dbReference type="ARBA" id="ARBA00041260"/>
    </source>
</evidence>
<evidence type="ECO:0000259" key="18">
    <source>
        <dbReference type="Pfam" id="PF00150"/>
    </source>
</evidence>
<keyword evidence="9" id="KW-0325">Glycoprotein</keyword>
<feature type="transmembrane region" description="Helical" evidence="17">
    <location>
        <begin position="156"/>
        <end position="177"/>
    </location>
</feature>
<dbReference type="GO" id="GO:0005576">
    <property type="term" value="C:extracellular region"/>
    <property type="evidence" value="ECO:0007669"/>
    <property type="project" value="TreeGrafter"/>
</dbReference>
<feature type="compositionally biased region" description="Basic and acidic residues" evidence="16">
    <location>
        <begin position="59"/>
        <end position="77"/>
    </location>
</feature>
<comment type="similarity">
    <text evidence="2">Belongs to the glycosyl hydrolase 5 (cellulase A) family.</text>
</comment>
<dbReference type="FunFam" id="3.20.20.80:FF:000033">
    <property type="entry name" value="Glucan 1,3-beta-glucosidase A"/>
    <property type="match status" value="1"/>
</dbReference>
<dbReference type="InterPro" id="IPR036259">
    <property type="entry name" value="MFS_trans_sf"/>
</dbReference>
<evidence type="ECO:0000256" key="4">
    <source>
        <dbReference type="ARBA" id="ARBA00022692"/>
    </source>
</evidence>
<gene>
    <name evidence="19" type="ORF">G6O67_008167</name>
</gene>
<keyword evidence="20" id="KW-1185">Reference proteome</keyword>
<evidence type="ECO:0000313" key="20">
    <source>
        <dbReference type="Proteomes" id="UP000557566"/>
    </source>
</evidence>
<dbReference type="Gene3D" id="1.20.1250.20">
    <property type="entry name" value="MFS general substrate transporter like domains"/>
    <property type="match status" value="1"/>
</dbReference>
<evidence type="ECO:0000256" key="16">
    <source>
        <dbReference type="SAM" id="MobiDB-lite"/>
    </source>
</evidence>
<dbReference type="EMBL" id="JAAVMX010000009">
    <property type="protein sequence ID" value="KAF4504758.1"/>
    <property type="molecule type" value="Genomic_DNA"/>
</dbReference>
<evidence type="ECO:0000256" key="12">
    <source>
        <dbReference type="ARBA" id="ARBA00036824"/>
    </source>
</evidence>
<keyword evidence="6" id="KW-0735">Signal-anchor</keyword>
<dbReference type="InterPro" id="IPR001547">
    <property type="entry name" value="Glyco_hydro_5"/>
</dbReference>
<feature type="transmembrane region" description="Helical" evidence="17">
    <location>
        <begin position="729"/>
        <end position="754"/>
    </location>
</feature>
<reference evidence="19 20" key="1">
    <citation type="journal article" date="2020" name="Genome Biol. Evol.">
        <title>A new high-quality draft genome assembly of the Chinese cordyceps Ophiocordyceps sinensis.</title>
        <authorList>
            <person name="Shu R."/>
            <person name="Zhang J."/>
            <person name="Meng Q."/>
            <person name="Zhang H."/>
            <person name="Zhou G."/>
            <person name="Li M."/>
            <person name="Wu P."/>
            <person name="Zhao Y."/>
            <person name="Chen C."/>
            <person name="Qin Q."/>
        </authorList>
    </citation>
    <scope>NUCLEOTIDE SEQUENCE [LARGE SCALE GENOMIC DNA]</scope>
    <source>
        <strain evidence="19 20">IOZ07</strain>
    </source>
</reference>
<evidence type="ECO:0000256" key="1">
    <source>
        <dbReference type="ARBA" id="ARBA00004401"/>
    </source>
</evidence>
<evidence type="ECO:0000256" key="11">
    <source>
        <dbReference type="ARBA" id="ARBA00023316"/>
    </source>
</evidence>
<keyword evidence="4 17" id="KW-0812">Transmembrane</keyword>
<evidence type="ECO:0000256" key="3">
    <source>
        <dbReference type="ARBA" id="ARBA00022475"/>
    </source>
</evidence>
<evidence type="ECO:0000256" key="9">
    <source>
        <dbReference type="ARBA" id="ARBA00023180"/>
    </source>
</evidence>
<evidence type="ECO:0000256" key="8">
    <source>
        <dbReference type="ARBA" id="ARBA00023136"/>
    </source>
</evidence>
<accession>A0A8H4PJV7</accession>
<dbReference type="GO" id="GO:0071555">
    <property type="term" value="P:cell wall organization"/>
    <property type="evidence" value="ECO:0007669"/>
    <property type="project" value="UniProtKB-KW"/>
</dbReference>
<dbReference type="GO" id="GO:0009251">
    <property type="term" value="P:glucan catabolic process"/>
    <property type="evidence" value="ECO:0007669"/>
    <property type="project" value="TreeGrafter"/>
</dbReference>
<dbReference type="InterPro" id="IPR017853">
    <property type="entry name" value="GH"/>
</dbReference>
<dbReference type="GO" id="GO:0005886">
    <property type="term" value="C:plasma membrane"/>
    <property type="evidence" value="ECO:0007669"/>
    <property type="project" value="UniProtKB-SubCell"/>
</dbReference>
<dbReference type="PANTHER" id="PTHR31297">
    <property type="entry name" value="GLUCAN ENDO-1,6-BETA-GLUCOSIDASE B"/>
    <property type="match status" value="1"/>
</dbReference>
<name>A0A8H4PJV7_9HYPO</name>
<feature type="domain" description="Glycoside hydrolase family 5" evidence="18">
    <location>
        <begin position="316"/>
        <end position="502"/>
    </location>
</feature>
<evidence type="ECO:0000256" key="2">
    <source>
        <dbReference type="ARBA" id="ARBA00005641"/>
    </source>
</evidence>
<protein>
    <recommendedName>
        <fullName evidence="14">glucan 1,3-beta-glucosidase</fullName>
        <ecNumber evidence="14">3.2.1.58</ecNumber>
    </recommendedName>
    <alternativeName>
        <fullName evidence="15">Exo-1,3-beta-glucanase D</fullName>
    </alternativeName>
</protein>
<dbReference type="Proteomes" id="UP000557566">
    <property type="component" value="Unassembled WGS sequence"/>
</dbReference>
<keyword evidence="10" id="KW-0326">Glycosidase</keyword>
<sequence>MAQPESSRPANRARHRHGGEASKRNQHRKKKTQTRKRATSINGEASPQGLSAAALAQLNREDARQKARTEGRKRTQRPDVVPEPDRPPPKTRRHHHAPQDKSNKRGKKKRVVSGAMMEEGRIGRSGLPDGGGWSRDSLEKEDLYRGPRKKKSRKRLWILLGCSVVVLIVVVVVAVVVSKKKSDDSGAGSSLAGKDRANIAAKWQNTYLDPWAWQTTTDFNVTFTDEMVGGLPVMGLFTDWDDSRQANDKVPALKTKWGSYGDRPARGVNLGGWLTLEPFITPSLFDYDGKLGIVDEYSLCRHLGASAGKTLEAHYDSFVSEDTFRAIAAAGLDHVRIPFSHWAVDVYGDDPYLFRTSWRYLLRGIEWARKHGLRVNLDLHSLPGSQNGWNHSGRSGAIGWLNGTEGQANARRALEVHDRLSKFFAQDRYRNIVTHYGLVNEPRMTFLRVADVVSWTSQAYKLVRGNGVGALVVFGDGFMGLDKWQGLLAGLDGMVLDVHQYVIFNEKQIAFTHRKKVQYACEGWTQQAELSMDPARGHGPTVFAEWSQADTDCASHLTGVGWGNRWEGTFDTGDPATSTKEPRCPAGDASCSCAKANQDPGQFSPAYSKFLRMFAEAQMHSFEKGWGWWYWTWKTEGAPLWSYEAGLRAGILPEKAYEPAFKCDVDVPDFAEDGLSETLFVPPHLVKDKAHKLRAETGDEWIAPADQVTRAVGRSLLGPFQLLVSEPMCLGLCIFSALLLGILHLFFGAFPLVFGTNHGFDLWQTGLTFLGIMVAMLLGVASNPLWHRIRANLIRRHERETGVKGGSESEFRLPPPIFGSMLVPTGLFMFGWSTYPWVRWIVPIIDWVGHIWNRQRVVVYRHLHLSCRRLSTHQTAVIMPISML</sequence>
<evidence type="ECO:0000256" key="5">
    <source>
        <dbReference type="ARBA" id="ARBA00022801"/>
    </source>
</evidence>
<comment type="catalytic activity">
    <reaction evidence="12">
        <text>Successive hydrolysis of beta-D-glucose units from the non-reducing ends of (1-&gt;3)-beta-D-glucans, releasing alpha-glucose.</text>
        <dbReference type="EC" id="3.2.1.58"/>
    </reaction>
</comment>
<dbReference type="EC" id="3.2.1.58" evidence="14"/>
<evidence type="ECO:0000256" key="6">
    <source>
        <dbReference type="ARBA" id="ARBA00022968"/>
    </source>
</evidence>
<dbReference type="Gene3D" id="3.20.20.80">
    <property type="entry name" value="Glycosidases"/>
    <property type="match status" value="1"/>
</dbReference>
<keyword evidence="5" id="KW-0378">Hydrolase</keyword>
<organism evidence="19 20">
    <name type="scientific">Ophiocordyceps sinensis</name>
    <dbReference type="NCBI Taxonomy" id="72228"/>
    <lineage>
        <taxon>Eukaryota</taxon>
        <taxon>Fungi</taxon>
        <taxon>Dikarya</taxon>
        <taxon>Ascomycota</taxon>
        <taxon>Pezizomycotina</taxon>
        <taxon>Sordariomycetes</taxon>
        <taxon>Hypocreomycetidae</taxon>
        <taxon>Hypocreales</taxon>
        <taxon>Ophiocordycipitaceae</taxon>
        <taxon>Ophiocordyceps</taxon>
    </lineage>
</organism>
<feature type="region of interest" description="Disordered" evidence="16">
    <location>
        <begin position="1"/>
        <end position="138"/>
    </location>
</feature>
<dbReference type="OrthoDB" id="62120at2759"/>
<dbReference type="GO" id="GO:0004338">
    <property type="term" value="F:glucan exo-1,3-beta-glucosidase activity"/>
    <property type="evidence" value="ECO:0007669"/>
    <property type="project" value="UniProtKB-EC"/>
</dbReference>
<dbReference type="InterPro" id="IPR050386">
    <property type="entry name" value="Glycosyl_hydrolase_5"/>
</dbReference>
<evidence type="ECO:0000256" key="13">
    <source>
        <dbReference type="ARBA" id="ARBA00037126"/>
    </source>
</evidence>
<comment type="subcellular location">
    <subcellularLocation>
        <location evidence="1">Cell membrane</location>
        <topology evidence="1">Single-pass type II membrane protein</topology>
    </subcellularLocation>
</comment>